<evidence type="ECO:0000313" key="3">
    <source>
        <dbReference type="Proteomes" id="UP000092445"/>
    </source>
</evidence>
<sequence length="118" mass="13591">MTATITAIVRSILIVIIIIIICIRALFGQRHCRRRRRRRRHHHHHHYAYGLGALVNRSRSQIIESFSYLPADPDFDMQFVCINNVVTWVKPSNAFAGNSSNLLKPNAVNYRPRPEGTS</sequence>
<evidence type="ECO:0000256" key="1">
    <source>
        <dbReference type="SAM" id="Phobius"/>
    </source>
</evidence>
<keyword evidence="1" id="KW-1133">Transmembrane helix</keyword>
<dbReference type="VEuPathDB" id="VectorBase:GPAI046537"/>
<keyword evidence="1" id="KW-0472">Membrane</keyword>
<name>A0A1B0AI48_GLOPL</name>
<organism evidence="2 3">
    <name type="scientific">Glossina pallidipes</name>
    <name type="common">Tsetse fly</name>
    <dbReference type="NCBI Taxonomy" id="7398"/>
    <lineage>
        <taxon>Eukaryota</taxon>
        <taxon>Metazoa</taxon>
        <taxon>Ecdysozoa</taxon>
        <taxon>Arthropoda</taxon>
        <taxon>Hexapoda</taxon>
        <taxon>Insecta</taxon>
        <taxon>Pterygota</taxon>
        <taxon>Neoptera</taxon>
        <taxon>Endopterygota</taxon>
        <taxon>Diptera</taxon>
        <taxon>Brachycera</taxon>
        <taxon>Muscomorpha</taxon>
        <taxon>Hippoboscoidea</taxon>
        <taxon>Glossinidae</taxon>
        <taxon>Glossina</taxon>
    </lineage>
</organism>
<evidence type="ECO:0000313" key="2">
    <source>
        <dbReference type="EnsemblMetazoa" id="GPAI046537-PA"/>
    </source>
</evidence>
<reference evidence="2" key="2">
    <citation type="submission" date="2020-05" db="UniProtKB">
        <authorList>
            <consortium name="EnsemblMetazoa"/>
        </authorList>
    </citation>
    <scope>IDENTIFICATION</scope>
    <source>
        <strain evidence="2">IAEA</strain>
    </source>
</reference>
<dbReference type="EnsemblMetazoa" id="GPAI046537-RA">
    <property type="protein sequence ID" value="GPAI046537-PA"/>
    <property type="gene ID" value="GPAI046537"/>
</dbReference>
<dbReference type="Proteomes" id="UP000092445">
    <property type="component" value="Unassembled WGS sequence"/>
</dbReference>
<protein>
    <submittedName>
        <fullName evidence="2">Uncharacterized protein</fullName>
    </submittedName>
</protein>
<keyword evidence="1" id="KW-0812">Transmembrane</keyword>
<proteinExistence type="predicted"/>
<feature type="transmembrane region" description="Helical" evidence="1">
    <location>
        <begin position="6"/>
        <end position="27"/>
    </location>
</feature>
<reference evidence="3" key="1">
    <citation type="submission" date="2014-03" db="EMBL/GenBank/DDBJ databases">
        <authorList>
            <person name="Aksoy S."/>
            <person name="Warren W."/>
            <person name="Wilson R.K."/>
        </authorList>
    </citation>
    <scope>NUCLEOTIDE SEQUENCE [LARGE SCALE GENOMIC DNA]</scope>
    <source>
        <strain evidence="3">IAEA</strain>
    </source>
</reference>
<keyword evidence="3" id="KW-1185">Reference proteome</keyword>
<dbReference type="AlphaFoldDB" id="A0A1B0AI48"/>
<accession>A0A1B0AI48</accession>